<reference evidence="2" key="2">
    <citation type="submission" date="2021-08" db="EMBL/GenBank/DDBJ databases">
        <authorList>
            <person name="Tani A."/>
            <person name="Ola A."/>
            <person name="Ogura Y."/>
            <person name="Katsura K."/>
            <person name="Hayashi T."/>
        </authorList>
    </citation>
    <scope>NUCLEOTIDE SEQUENCE</scope>
    <source>
        <strain evidence="2">DSM 23632</strain>
    </source>
</reference>
<keyword evidence="1" id="KW-1133">Transmembrane helix</keyword>
<proteinExistence type="predicted"/>
<accession>A0ABQ4TW85</accession>
<name>A0ABQ4TW85_9HYPH</name>
<keyword evidence="1" id="KW-0812">Transmembrane</keyword>
<reference evidence="2" key="1">
    <citation type="journal article" date="2021" name="Front. Microbiol.">
        <title>Comprehensive Comparative Genomics and Phenotyping of Methylobacterium Species.</title>
        <authorList>
            <person name="Alessa O."/>
            <person name="Ogura Y."/>
            <person name="Fujitani Y."/>
            <person name="Takami H."/>
            <person name="Hayashi T."/>
            <person name="Sahin N."/>
            <person name="Tani A."/>
        </authorList>
    </citation>
    <scope>NUCLEOTIDE SEQUENCE</scope>
    <source>
        <strain evidence="2">DSM 23632</strain>
    </source>
</reference>
<comment type="caution">
    <text evidence="2">The sequence shown here is derived from an EMBL/GenBank/DDBJ whole genome shotgun (WGS) entry which is preliminary data.</text>
</comment>
<evidence type="ECO:0000313" key="2">
    <source>
        <dbReference type="EMBL" id="GJE58947.1"/>
    </source>
</evidence>
<dbReference type="Proteomes" id="UP001055057">
    <property type="component" value="Unassembled WGS sequence"/>
</dbReference>
<gene>
    <name evidence="2" type="ORF">MPOCJGCO_1032</name>
</gene>
<feature type="transmembrane region" description="Helical" evidence="1">
    <location>
        <begin position="36"/>
        <end position="55"/>
    </location>
</feature>
<feature type="transmembrane region" description="Helical" evidence="1">
    <location>
        <begin position="67"/>
        <end position="87"/>
    </location>
</feature>
<keyword evidence="3" id="KW-1185">Reference proteome</keyword>
<organism evidence="2 3">
    <name type="scientific">Methylobacterium trifolii</name>
    <dbReference type="NCBI Taxonomy" id="1003092"/>
    <lineage>
        <taxon>Bacteria</taxon>
        <taxon>Pseudomonadati</taxon>
        <taxon>Pseudomonadota</taxon>
        <taxon>Alphaproteobacteria</taxon>
        <taxon>Hyphomicrobiales</taxon>
        <taxon>Methylobacteriaceae</taxon>
        <taxon>Methylobacterium</taxon>
    </lineage>
</organism>
<protein>
    <submittedName>
        <fullName evidence="2">Uncharacterized protein</fullName>
    </submittedName>
</protein>
<keyword evidence="1" id="KW-0472">Membrane</keyword>
<evidence type="ECO:0000256" key="1">
    <source>
        <dbReference type="SAM" id="Phobius"/>
    </source>
</evidence>
<sequence length="88" mass="8970">MPGGAREAGNPSFRHSRARCRSDARLGVVKAEGTRMIGLASLPCLGLGIALAALAPRAGLRMQAFETGSGLLLVSGLALLGAGLPLFR</sequence>
<evidence type="ECO:0000313" key="3">
    <source>
        <dbReference type="Proteomes" id="UP001055057"/>
    </source>
</evidence>
<dbReference type="EMBL" id="BPRB01000057">
    <property type="protein sequence ID" value="GJE58947.1"/>
    <property type="molecule type" value="Genomic_DNA"/>
</dbReference>